<reference evidence="1" key="1">
    <citation type="journal article" date="2016" name="Genome Biol. Evol.">
        <title>Evolution of chromosomal Clostridium botulinum type E neurotoxin gene clusters: evidence provided by their rare plasmid borne counterparts.</title>
        <authorList>
            <person name="Carter A.T."/>
            <person name="Austin J.W."/>
            <person name="Weedmark K.A."/>
            <person name="Peck M.W."/>
        </authorList>
    </citation>
    <scope>NUCLEOTIDE SEQUENCE</scope>
    <source>
        <strain evidence="1">IFR 12/29</strain>
        <plasmid evidence="1">p12/29</plasmid>
    </source>
</reference>
<name>A0A126JHV8_CLOBO</name>
<accession>A0A126JHV8</accession>
<dbReference type="EMBL" id="KT897275">
    <property type="protein sequence ID" value="ALT05331.1"/>
    <property type="molecule type" value="Genomic_DNA"/>
</dbReference>
<protein>
    <submittedName>
        <fullName evidence="1">Uncharacterized protein</fullName>
    </submittedName>
</protein>
<organism evidence="1">
    <name type="scientific">Clostridium botulinum</name>
    <dbReference type="NCBI Taxonomy" id="1491"/>
    <lineage>
        <taxon>Bacteria</taxon>
        <taxon>Bacillati</taxon>
        <taxon>Bacillota</taxon>
        <taxon>Clostridia</taxon>
        <taxon>Eubacteriales</taxon>
        <taxon>Clostridiaceae</taxon>
        <taxon>Clostridium</taxon>
    </lineage>
</organism>
<evidence type="ECO:0000313" key="1">
    <source>
        <dbReference type="EMBL" id="ALT05331.1"/>
    </source>
</evidence>
<dbReference type="AlphaFoldDB" id="A0A126JHV8"/>
<sequence>MGCSCTLCRMEEEFINIICKHCGSDEGFYIKTQYYAMYSREKCLL</sequence>
<geneLocation type="plasmid" evidence="1">
    <name>p12/29</name>
</geneLocation>
<keyword evidence="1" id="KW-0614">Plasmid</keyword>
<proteinExistence type="predicted"/>